<sequence>MVSACLHAHIISPCLPSPVQAVGPPSLADRIYGCNPRASKPLLLCIPRCPQHVH</sequence>
<proteinExistence type="predicted"/>
<evidence type="ECO:0000313" key="2">
    <source>
        <dbReference type="Proteomes" id="UP000006906"/>
    </source>
</evidence>
<dbReference type="Proteomes" id="UP000006906">
    <property type="component" value="Chromosome 6"/>
</dbReference>
<dbReference type="KEGG" id="cre:CHLRE_06g257167v5"/>
<dbReference type="EMBL" id="CM008967">
    <property type="protein sequence ID" value="PNW81712.1"/>
    <property type="molecule type" value="Genomic_DNA"/>
</dbReference>
<keyword evidence="2" id="KW-1185">Reference proteome</keyword>
<dbReference type="AlphaFoldDB" id="A0A2K3DMF8"/>
<accession>A0A2K3DMF8</accession>
<name>A0A2K3DMF8_CHLRE</name>
<protein>
    <submittedName>
        <fullName evidence="1">Uncharacterized protein</fullName>
    </submittedName>
</protein>
<organism evidence="1 2">
    <name type="scientific">Chlamydomonas reinhardtii</name>
    <name type="common">Chlamydomonas smithii</name>
    <dbReference type="NCBI Taxonomy" id="3055"/>
    <lineage>
        <taxon>Eukaryota</taxon>
        <taxon>Viridiplantae</taxon>
        <taxon>Chlorophyta</taxon>
        <taxon>core chlorophytes</taxon>
        <taxon>Chlorophyceae</taxon>
        <taxon>CS clade</taxon>
        <taxon>Chlamydomonadales</taxon>
        <taxon>Chlamydomonadaceae</taxon>
        <taxon>Chlamydomonas</taxon>
    </lineage>
</organism>
<reference evidence="1 2" key="1">
    <citation type="journal article" date="2007" name="Science">
        <title>The Chlamydomonas genome reveals the evolution of key animal and plant functions.</title>
        <authorList>
            <person name="Merchant S.S."/>
            <person name="Prochnik S.E."/>
            <person name="Vallon O."/>
            <person name="Harris E.H."/>
            <person name="Karpowicz S.J."/>
            <person name="Witman G.B."/>
            <person name="Terry A."/>
            <person name="Salamov A."/>
            <person name="Fritz-Laylin L.K."/>
            <person name="Marechal-Drouard L."/>
            <person name="Marshall W.F."/>
            <person name="Qu L.H."/>
            <person name="Nelson D.R."/>
            <person name="Sanderfoot A.A."/>
            <person name="Spalding M.H."/>
            <person name="Kapitonov V.V."/>
            <person name="Ren Q."/>
            <person name="Ferris P."/>
            <person name="Lindquist E."/>
            <person name="Shapiro H."/>
            <person name="Lucas S.M."/>
            <person name="Grimwood J."/>
            <person name="Schmutz J."/>
            <person name="Cardol P."/>
            <person name="Cerutti H."/>
            <person name="Chanfreau G."/>
            <person name="Chen C.L."/>
            <person name="Cognat V."/>
            <person name="Croft M.T."/>
            <person name="Dent R."/>
            <person name="Dutcher S."/>
            <person name="Fernandez E."/>
            <person name="Fukuzawa H."/>
            <person name="Gonzalez-Ballester D."/>
            <person name="Gonzalez-Halphen D."/>
            <person name="Hallmann A."/>
            <person name="Hanikenne M."/>
            <person name="Hippler M."/>
            <person name="Inwood W."/>
            <person name="Jabbari K."/>
            <person name="Kalanon M."/>
            <person name="Kuras R."/>
            <person name="Lefebvre P.A."/>
            <person name="Lemaire S.D."/>
            <person name="Lobanov A.V."/>
            <person name="Lohr M."/>
            <person name="Manuell A."/>
            <person name="Meier I."/>
            <person name="Mets L."/>
            <person name="Mittag M."/>
            <person name="Mittelmeier T."/>
            <person name="Moroney J.V."/>
            <person name="Moseley J."/>
            <person name="Napoli C."/>
            <person name="Nedelcu A.M."/>
            <person name="Niyogi K."/>
            <person name="Novoselov S.V."/>
            <person name="Paulsen I.T."/>
            <person name="Pazour G."/>
            <person name="Purton S."/>
            <person name="Ral J.P."/>
            <person name="Riano-Pachon D.M."/>
            <person name="Riekhof W."/>
            <person name="Rymarquis L."/>
            <person name="Schroda M."/>
            <person name="Stern D."/>
            <person name="Umen J."/>
            <person name="Willows R."/>
            <person name="Wilson N."/>
            <person name="Zimmer S.L."/>
            <person name="Allmer J."/>
            <person name="Balk J."/>
            <person name="Bisova K."/>
            <person name="Chen C.J."/>
            <person name="Elias M."/>
            <person name="Gendler K."/>
            <person name="Hauser C."/>
            <person name="Lamb M.R."/>
            <person name="Ledford H."/>
            <person name="Long J.C."/>
            <person name="Minagawa J."/>
            <person name="Page M.D."/>
            <person name="Pan J."/>
            <person name="Pootakham W."/>
            <person name="Roje S."/>
            <person name="Rose A."/>
            <person name="Stahlberg E."/>
            <person name="Terauchi A.M."/>
            <person name="Yang P."/>
            <person name="Ball S."/>
            <person name="Bowler C."/>
            <person name="Dieckmann C.L."/>
            <person name="Gladyshev V.N."/>
            <person name="Green P."/>
            <person name="Jorgensen R."/>
            <person name="Mayfield S."/>
            <person name="Mueller-Roeber B."/>
            <person name="Rajamani S."/>
            <person name="Sayre R.T."/>
            <person name="Brokstein P."/>
            <person name="Dubchak I."/>
            <person name="Goodstein D."/>
            <person name="Hornick L."/>
            <person name="Huang Y.W."/>
            <person name="Jhaveri J."/>
            <person name="Luo Y."/>
            <person name="Martinez D."/>
            <person name="Ngau W.C."/>
            <person name="Otillar B."/>
            <person name="Poliakov A."/>
            <person name="Porter A."/>
            <person name="Szajkowski L."/>
            <person name="Werner G."/>
            <person name="Zhou K."/>
            <person name="Grigoriev I.V."/>
            <person name="Rokhsar D.S."/>
            <person name="Grossman A.R."/>
        </authorList>
    </citation>
    <scope>NUCLEOTIDE SEQUENCE [LARGE SCALE GENOMIC DNA]</scope>
    <source>
        <strain evidence="2">CC-503</strain>
    </source>
</reference>
<dbReference type="GeneID" id="66053583"/>
<gene>
    <name evidence="1" type="ORF">CHLRE_06g257167v5</name>
</gene>
<dbReference type="RefSeq" id="XP_042923428.1">
    <property type="nucleotide sequence ID" value="XM_043062722.1"/>
</dbReference>
<dbReference type="Gramene" id="PNW81712">
    <property type="protein sequence ID" value="PNW81712"/>
    <property type="gene ID" value="CHLRE_06g257167v5"/>
</dbReference>
<dbReference type="InParanoid" id="A0A2K3DMF8"/>
<evidence type="ECO:0000313" key="1">
    <source>
        <dbReference type="EMBL" id="PNW81712.1"/>
    </source>
</evidence>